<evidence type="ECO:0000313" key="6">
    <source>
        <dbReference type="Proteomes" id="UP000318053"/>
    </source>
</evidence>
<evidence type="ECO:0000313" key="5">
    <source>
        <dbReference type="EMBL" id="TWT73863.1"/>
    </source>
</evidence>
<dbReference type="GO" id="GO:0009307">
    <property type="term" value="P:DNA restriction-modification system"/>
    <property type="evidence" value="ECO:0007669"/>
    <property type="project" value="UniProtKB-KW"/>
</dbReference>
<evidence type="ECO:0000259" key="4">
    <source>
        <dbReference type="Pfam" id="PF01420"/>
    </source>
</evidence>
<dbReference type="Proteomes" id="UP000318053">
    <property type="component" value="Unassembled WGS sequence"/>
</dbReference>
<proteinExistence type="inferred from homology"/>
<dbReference type="EMBL" id="SJPK01000002">
    <property type="protein sequence ID" value="TWT73863.1"/>
    <property type="molecule type" value="Genomic_DNA"/>
</dbReference>
<dbReference type="InterPro" id="IPR044946">
    <property type="entry name" value="Restrct_endonuc_typeI_TRD_sf"/>
</dbReference>
<reference evidence="5 6" key="1">
    <citation type="submission" date="2019-02" db="EMBL/GenBank/DDBJ databases">
        <title>Deep-cultivation of Planctomycetes and their phenomic and genomic characterization uncovers novel biology.</title>
        <authorList>
            <person name="Wiegand S."/>
            <person name="Jogler M."/>
            <person name="Boedeker C."/>
            <person name="Pinto D."/>
            <person name="Vollmers J."/>
            <person name="Rivas-Marin E."/>
            <person name="Kohn T."/>
            <person name="Peeters S.H."/>
            <person name="Heuer A."/>
            <person name="Rast P."/>
            <person name="Oberbeckmann S."/>
            <person name="Bunk B."/>
            <person name="Jeske O."/>
            <person name="Meyerdierks A."/>
            <person name="Storesund J.E."/>
            <person name="Kallscheuer N."/>
            <person name="Luecker S."/>
            <person name="Lage O.M."/>
            <person name="Pohl T."/>
            <person name="Merkel B.J."/>
            <person name="Hornburger P."/>
            <person name="Mueller R.-W."/>
            <person name="Bruemmer F."/>
            <person name="Labrenz M."/>
            <person name="Spormann A.M."/>
            <person name="Op Den Camp H."/>
            <person name="Overmann J."/>
            <person name="Amann R."/>
            <person name="Jetten M.S.M."/>
            <person name="Mascher T."/>
            <person name="Medema M.H."/>
            <person name="Devos D.P."/>
            <person name="Kaster A.-K."/>
            <person name="Ovreas L."/>
            <person name="Rohde M."/>
            <person name="Galperin M.Y."/>
            <person name="Jogler C."/>
        </authorList>
    </citation>
    <scope>NUCLEOTIDE SEQUENCE [LARGE SCALE GENOMIC DNA]</scope>
    <source>
        <strain evidence="5 6">CA85</strain>
    </source>
</reference>
<dbReference type="Pfam" id="PF01420">
    <property type="entry name" value="Methylase_S"/>
    <property type="match status" value="1"/>
</dbReference>
<evidence type="ECO:0000256" key="1">
    <source>
        <dbReference type="ARBA" id="ARBA00010923"/>
    </source>
</evidence>
<dbReference type="AlphaFoldDB" id="A0A5C5YG62"/>
<sequence length="467" mass="52150">MPNPVLGEFPDHWEATTLGEICDRGGGNIQTGPFGSQLHASDYVPVGIPSIMPVNIGKNRLVEDDIKRITEEDAERLSKHRVVPGDIIYSRRGDVERRALVREEQRGWLCGTGCMKVRLGSGVANPKFASFYLDHPQVREWIVQHAVGATMPNLNTGIMRAIPFALPPMNEQKAIAHILGTLDAKIELNRRMNETLESMARAIFKSWFVDFDPVRAKMDGRQPTGMDADTASLFPDSFEDVDGLLVPSGWRKITVSDISEGLYDGPHATPEKSDAGPVFLGIKNLTGTKVDLSEIRHISEEDWPRWTKRIEPKHGDIVFTYEATLGYFAIIPPNLRCCLGRRLALIRPKPETRLRHFVFHSFTSDPFLVYLDAHAIHGATVNRVPLSEFPNYPLLWPSKELVSRFEDLTEPIWNRIHANDRLSAILASLRDMLLPKLLSGELRVGDAMKQVDDAMLSPAGEPAGAEA</sequence>
<keyword evidence="2" id="KW-0680">Restriction system</keyword>
<dbReference type="PANTHER" id="PTHR30408:SF12">
    <property type="entry name" value="TYPE I RESTRICTION ENZYME MJAVIII SPECIFICITY SUBUNIT"/>
    <property type="match status" value="1"/>
</dbReference>
<dbReference type="PANTHER" id="PTHR30408">
    <property type="entry name" value="TYPE-1 RESTRICTION ENZYME ECOKI SPECIFICITY PROTEIN"/>
    <property type="match status" value="1"/>
</dbReference>
<organism evidence="5 6">
    <name type="scientific">Allorhodopirellula solitaria</name>
    <dbReference type="NCBI Taxonomy" id="2527987"/>
    <lineage>
        <taxon>Bacteria</taxon>
        <taxon>Pseudomonadati</taxon>
        <taxon>Planctomycetota</taxon>
        <taxon>Planctomycetia</taxon>
        <taxon>Pirellulales</taxon>
        <taxon>Pirellulaceae</taxon>
        <taxon>Allorhodopirellula</taxon>
    </lineage>
</organism>
<dbReference type="RefSeq" id="WP_222435398.1">
    <property type="nucleotide sequence ID" value="NZ_SJPK01000002.1"/>
</dbReference>
<dbReference type="InterPro" id="IPR000055">
    <property type="entry name" value="Restrct_endonuc_typeI_TRD"/>
</dbReference>
<keyword evidence="3" id="KW-0238">DNA-binding</keyword>
<name>A0A5C5YG62_9BACT</name>
<accession>A0A5C5YG62</accession>
<keyword evidence="6" id="KW-1185">Reference proteome</keyword>
<dbReference type="Gene3D" id="3.90.220.20">
    <property type="entry name" value="DNA methylase specificity domains"/>
    <property type="match status" value="2"/>
</dbReference>
<evidence type="ECO:0000256" key="3">
    <source>
        <dbReference type="ARBA" id="ARBA00023125"/>
    </source>
</evidence>
<dbReference type="SUPFAM" id="SSF116734">
    <property type="entry name" value="DNA methylase specificity domain"/>
    <property type="match status" value="2"/>
</dbReference>
<comment type="caution">
    <text evidence="5">The sequence shown here is derived from an EMBL/GenBank/DDBJ whole genome shotgun (WGS) entry which is preliminary data.</text>
</comment>
<dbReference type="GO" id="GO:0003677">
    <property type="term" value="F:DNA binding"/>
    <property type="evidence" value="ECO:0007669"/>
    <property type="project" value="UniProtKB-KW"/>
</dbReference>
<evidence type="ECO:0000256" key="2">
    <source>
        <dbReference type="ARBA" id="ARBA00022747"/>
    </source>
</evidence>
<feature type="domain" description="Type I restriction modification DNA specificity" evidence="4">
    <location>
        <begin position="10"/>
        <end position="197"/>
    </location>
</feature>
<protein>
    <submittedName>
        <fullName evidence="5">EcoKI restriction-modification system protein HsdS</fullName>
    </submittedName>
</protein>
<gene>
    <name evidence="5" type="ORF">CA85_07440</name>
</gene>
<dbReference type="InterPro" id="IPR052021">
    <property type="entry name" value="Type-I_RS_S_subunit"/>
</dbReference>
<comment type="similarity">
    <text evidence="1">Belongs to the type-I restriction system S methylase family.</text>
</comment>